<evidence type="ECO:0008006" key="3">
    <source>
        <dbReference type="Google" id="ProtNLM"/>
    </source>
</evidence>
<evidence type="ECO:0000313" key="1">
    <source>
        <dbReference type="EMBL" id="NEE03200.1"/>
    </source>
</evidence>
<name>A0A6L9SGH2_9ACTN</name>
<dbReference type="RefSeq" id="WP_163742616.1">
    <property type="nucleotide sequence ID" value="NZ_JAAGOA010000020.1"/>
</dbReference>
<dbReference type="InterPro" id="IPR008928">
    <property type="entry name" value="6-hairpin_glycosidase_sf"/>
</dbReference>
<protein>
    <recommendedName>
        <fullName evidence="3">Glycoside hydrolase family 15</fullName>
    </recommendedName>
</protein>
<accession>A0A6L9SGH2</accession>
<proteinExistence type="predicted"/>
<dbReference type="EMBL" id="JAAGOA010000020">
    <property type="protein sequence ID" value="NEE03200.1"/>
    <property type="molecule type" value="Genomic_DNA"/>
</dbReference>
<dbReference type="Gene3D" id="1.50.10.10">
    <property type="match status" value="1"/>
</dbReference>
<dbReference type="InterPro" id="IPR012341">
    <property type="entry name" value="6hp_glycosidase-like_sf"/>
</dbReference>
<evidence type="ECO:0000313" key="2">
    <source>
        <dbReference type="Proteomes" id="UP000475214"/>
    </source>
</evidence>
<sequence>MRAVTEELGTRGTAWNPETRLYSDGVVVGDDGAPLIVPPHSDLRRLPGTGYLDPSSGTLPGAAVPTADDVDRAVARSAEADLPGRDTPYVHMARAALIDIEVLTFDNGAFVAAGSPYWRYVWPRDTGFVAAALAMCGRHGEARRQLEYVASVQEDDGGWEARYLPDGSGDVPDGRGRQLDGIGWTLWATWVWSRTGSGAPRRVPGGLARMVRAAVGAGVDALHPETSLPRASQDFWEMDIEEATLGSAAPLLLGLRCGRDMLAAGATGTTDDGPVGDARLAERADDAARRLAEAIRTTFGPHGYTRRSSGDGGRDASTAFLLPPFAPHADDVESAWRAALAATTVANGGVRPGEEWTDLSTAWTPQVSLHALTAASVGDAALAHRLLSWLDVRRTRLGSLPEKVTAAGLPAAVAPLGLTGATVLLALATLEGRPSLVPR</sequence>
<dbReference type="GO" id="GO:0005975">
    <property type="term" value="P:carbohydrate metabolic process"/>
    <property type="evidence" value="ECO:0007669"/>
    <property type="project" value="InterPro"/>
</dbReference>
<keyword evidence="2" id="KW-1185">Reference proteome</keyword>
<reference evidence="1 2" key="1">
    <citation type="submission" date="2020-02" db="EMBL/GenBank/DDBJ databases">
        <authorList>
            <person name="Li X.-J."/>
            <person name="Han X.-M."/>
        </authorList>
    </citation>
    <scope>NUCLEOTIDE SEQUENCE [LARGE SCALE GENOMIC DNA]</scope>
    <source>
        <strain evidence="1 2">CCTCC AB 2017055</strain>
    </source>
</reference>
<gene>
    <name evidence="1" type="ORF">G1H10_23825</name>
</gene>
<comment type="caution">
    <text evidence="1">The sequence shown here is derived from an EMBL/GenBank/DDBJ whole genome shotgun (WGS) entry which is preliminary data.</text>
</comment>
<dbReference type="SUPFAM" id="SSF48208">
    <property type="entry name" value="Six-hairpin glycosidases"/>
    <property type="match status" value="1"/>
</dbReference>
<dbReference type="AlphaFoldDB" id="A0A6L9SGH2"/>
<organism evidence="1 2">
    <name type="scientific">Phytoactinopolyspora halotolerans</name>
    <dbReference type="NCBI Taxonomy" id="1981512"/>
    <lineage>
        <taxon>Bacteria</taxon>
        <taxon>Bacillati</taxon>
        <taxon>Actinomycetota</taxon>
        <taxon>Actinomycetes</taxon>
        <taxon>Jiangellales</taxon>
        <taxon>Jiangellaceae</taxon>
        <taxon>Phytoactinopolyspora</taxon>
    </lineage>
</organism>
<dbReference type="Proteomes" id="UP000475214">
    <property type="component" value="Unassembled WGS sequence"/>
</dbReference>